<reference evidence="1" key="2">
    <citation type="submission" date="2023-05" db="EMBL/GenBank/DDBJ databases">
        <authorList>
            <consortium name="Lawrence Berkeley National Laboratory"/>
            <person name="Steindorff A."/>
            <person name="Hensen N."/>
            <person name="Bonometti L."/>
            <person name="Westerberg I."/>
            <person name="Brannstrom I.O."/>
            <person name="Guillou S."/>
            <person name="Cros-Aarteil S."/>
            <person name="Calhoun S."/>
            <person name="Haridas S."/>
            <person name="Kuo A."/>
            <person name="Mondo S."/>
            <person name="Pangilinan J."/>
            <person name="Riley R."/>
            <person name="Labutti K."/>
            <person name="Andreopoulos B."/>
            <person name="Lipzen A."/>
            <person name="Chen C."/>
            <person name="Yanf M."/>
            <person name="Daum C."/>
            <person name="Ng V."/>
            <person name="Clum A."/>
            <person name="Ohm R."/>
            <person name="Martin F."/>
            <person name="Silar P."/>
            <person name="Natvig D."/>
            <person name="Lalanne C."/>
            <person name="Gautier V."/>
            <person name="Ament-Velasquez S.L."/>
            <person name="Kruys A."/>
            <person name="Hutchinson M.I."/>
            <person name="Powell A.J."/>
            <person name="Barry K."/>
            <person name="Miller A.N."/>
            <person name="Grigoriev I.V."/>
            <person name="Debuchy R."/>
            <person name="Gladieux P."/>
            <person name="Thoren M.H."/>
            <person name="Johannesson H."/>
        </authorList>
    </citation>
    <scope>NUCLEOTIDE SEQUENCE</scope>
    <source>
        <strain evidence="1">CBS 123565</strain>
    </source>
</reference>
<sequence length="260" mass="30185">MMDTVYEMRGYIILEGFPLLAHETLCGGAAERARLFCTTFDPGALQFDSLVMQRYQGAALGSREFKMRLVELVAAAIHQIAILLFQSDDKVHSKEDIHAVVSWKKEPEWIVLALRSRVLQEYPDPRPTSFYHVKYLDHHQYPHGLADVAGYWAEDRIFGGVTCFDRGPSGIECNDIYFLSGRKLMTFRVWRLLNRQFNDLVEFLLSEQPCASPFPIMATDENRHRHHPWDAMALHHIFRDPWERKLPPVRPEDRDVVTSE</sequence>
<protein>
    <submittedName>
        <fullName evidence="1">Uncharacterized protein</fullName>
    </submittedName>
</protein>
<gene>
    <name evidence="1" type="ORF">BT67DRAFT_406129</name>
</gene>
<accession>A0AAN6UH61</accession>
<dbReference type="Proteomes" id="UP001304895">
    <property type="component" value="Unassembled WGS sequence"/>
</dbReference>
<evidence type="ECO:0000313" key="1">
    <source>
        <dbReference type="EMBL" id="KAK4132655.1"/>
    </source>
</evidence>
<name>A0AAN6UH61_9PEZI</name>
<keyword evidence="2" id="KW-1185">Reference proteome</keyword>
<dbReference type="EMBL" id="MU853416">
    <property type="protein sequence ID" value="KAK4132655.1"/>
    <property type="molecule type" value="Genomic_DNA"/>
</dbReference>
<evidence type="ECO:0000313" key="2">
    <source>
        <dbReference type="Proteomes" id="UP001304895"/>
    </source>
</evidence>
<comment type="caution">
    <text evidence="1">The sequence shown here is derived from an EMBL/GenBank/DDBJ whole genome shotgun (WGS) entry which is preliminary data.</text>
</comment>
<organism evidence="1 2">
    <name type="scientific">Trichocladium antarcticum</name>
    <dbReference type="NCBI Taxonomy" id="1450529"/>
    <lineage>
        <taxon>Eukaryota</taxon>
        <taxon>Fungi</taxon>
        <taxon>Dikarya</taxon>
        <taxon>Ascomycota</taxon>
        <taxon>Pezizomycotina</taxon>
        <taxon>Sordariomycetes</taxon>
        <taxon>Sordariomycetidae</taxon>
        <taxon>Sordariales</taxon>
        <taxon>Chaetomiaceae</taxon>
        <taxon>Trichocladium</taxon>
    </lineage>
</organism>
<proteinExistence type="predicted"/>
<reference evidence="1" key="1">
    <citation type="journal article" date="2023" name="Mol. Phylogenet. Evol.">
        <title>Genome-scale phylogeny and comparative genomics of the fungal order Sordariales.</title>
        <authorList>
            <person name="Hensen N."/>
            <person name="Bonometti L."/>
            <person name="Westerberg I."/>
            <person name="Brannstrom I.O."/>
            <person name="Guillou S."/>
            <person name="Cros-Aarteil S."/>
            <person name="Calhoun S."/>
            <person name="Haridas S."/>
            <person name="Kuo A."/>
            <person name="Mondo S."/>
            <person name="Pangilinan J."/>
            <person name="Riley R."/>
            <person name="LaButti K."/>
            <person name="Andreopoulos B."/>
            <person name="Lipzen A."/>
            <person name="Chen C."/>
            <person name="Yan M."/>
            <person name="Daum C."/>
            <person name="Ng V."/>
            <person name="Clum A."/>
            <person name="Steindorff A."/>
            <person name="Ohm R.A."/>
            <person name="Martin F."/>
            <person name="Silar P."/>
            <person name="Natvig D.O."/>
            <person name="Lalanne C."/>
            <person name="Gautier V."/>
            <person name="Ament-Velasquez S.L."/>
            <person name="Kruys A."/>
            <person name="Hutchinson M.I."/>
            <person name="Powell A.J."/>
            <person name="Barry K."/>
            <person name="Miller A.N."/>
            <person name="Grigoriev I.V."/>
            <person name="Debuchy R."/>
            <person name="Gladieux P."/>
            <person name="Hiltunen Thoren M."/>
            <person name="Johannesson H."/>
        </authorList>
    </citation>
    <scope>NUCLEOTIDE SEQUENCE</scope>
    <source>
        <strain evidence="1">CBS 123565</strain>
    </source>
</reference>
<dbReference type="AlphaFoldDB" id="A0AAN6UH61"/>